<keyword evidence="2" id="KW-1185">Reference proteome</keyword>
<dbReference type="PANTHER" id="PTHR43162:SF1">
    <property type="entry name" value="PRESTALK A DIFFERENTIATION PROTEIN A"/>
    <property type="match status" value="1"/>
</dbReference>
<evidence type="ECO:0000313" key="1">
    <source>
        <dbReference type="EMBL" id="MDT0549399.1"/>
    </source>
</evidence>
<gene>
    <name evidence="1" type="ORF">RND15_43080</name>
</gene>
<comment type="caution">
    <text evidence="1">The sequence shown here is derived from an EMBL/GenBank/DDBJ whole genome shotgun (WGS) entry which is preliminary data.</text>
</comment>
<name>A0ABU2XTZ9_9ACTN</name>
<dbReference type="Proteomes" id="UP001180754">
    <property type="component" value="Unassembled WGS sequence"/>
</dbReference>
<accession>A0ABU2XTZ9</accession>
<dbReference type="PANTHER" id="PTHR43162">
    <property type="match status" value="1"/>
</dbReference>
<sequence>MELISRASGQPITYKQISPAEYTATLLDQGWSQDDAHHLTEMFVMMERGVIAGTADGVATVLGRAPRSFEDYVVRAAAAGAWRR</sequence>
<proteinExistence type="predicted"/>
<evidence type="ECO:0000313" key="2">
    <source>
        <dbReference type="Proteomes" id="UP001180754"/>
    </source>
</evidence>
<reference evidence="1" key="1">
    <citation type="submission" date="2024-05" db="EMBL/GenBank/DDBJ databases">
        <title>30 novel species of actinomycetes from the DSMZ collection.</title>
        <authorList>
            <person name="Nouioui I."/>
        </authorList>
    </citation>
    <scope>NUCLEOTIDE SEQUENCE</scope>
    <source>
        <strain evidence="1">DSM 41529</strain>
    </source>
</reference>
<dbReference type="EMBL" id="JAVRFD010000033">
    <property type="protein sequence ID" value="MDT0549399.1"/>
    <property type="molecule type" value="Genomic_DNA"/>
</dbReference>
<dbReference type="Gene3D" id="3.90.25.10">
    <property type="entry name" value="UDP-galactose 4-epimerase, domain 1"/>
    <property type="match status" value="1"/>
</dbReference>
<protein>
    <submittedName>
        <fullName evidence="1">Uncharacterized protein</fullName>
    </submittedName>
</protein>
<dbReference type="InterPro" id="IPR051604">
    <property type="entry name" value="Ergot_Alk_Oxidoreductase"/>
</dbReference>
<organism evidence="1 2">
    <name type="scientific">Streptomyces lonegramiae</name>
    <dbReference type="NCBI Taxonomy" id="3075524"/>
    <lineage>
        <taxon>Bacteria</taxon>
        <taxon>Bacillati</taxon>
        <taxon>Actinomycetota</taxon>
        <taxon>Actinomycetes</taxon>
        <taxon>Kitasatosporales</taxon>
        <taxon>Streptomycetaceae</taxon>
        <taxon>Streptomyces</taxon>
    </lineage>
</organism>